<evidence type="ECO:0000313" key="3">
    <source>
        <dbReference type="EMBL" id="QGM96879.1"/>
    </source>
</evidence>
<dbReference type="InterPro" id="IPR012422">
    <property type="entry name" value="Cyt_c_oxidase_su4_bac-aa3"/>
</dbReference>
<dbReference type="EMBL" id="CP044331">
    <property type="protein sequence ID" value="QGM96879.1"/>
    <property type="molecule type" value="Genomic_DNA"/>
</dbReference>
<dbReference type="AlphaFoldDB" id="A0A6B8M536"/>
<keyword evidence="1" id="KW-1133">Transmembrane helix</keyword>
<dbReference type="InterPro" id="IPR036596">
    <property type="entry name" value="Cyt-C_aa3_sf"/>
</dbReference>
<evidence type="ECO:0000256" key="1">
    <source>
        <dbReference type="SAM" id="Phobius"/>
    </source>
</evidence>
<feature type="domain" description="Cytochrome c oxidase subunit IV bacterial aa3 type" evidence="2">
    <location>
        <begin position="13"/>
        <end position="46"/>
    </location>
</feature>
<proteinExistence type="predicted"/>
<dbReference type="Pfam" id="PF07835">
    <property type="entry name" value="COX4_pro_2"/>
    <property type="match status" value="1"/>
</dbReference>
<dbReference type="KEGG" id="mpar:F7D14_04915"/>
<name>A0A6B8M536_9HYPH</name>
<dbReference type="Gene3D" id="1.20.5.160">
    <property type="entry name" value="Bacterial aa3 type cytochrome c oxidase subunit IV"/>
    <property type="match status" value="1"/>
</dbReference>
<dbReference type="SUPFAM" id="SSF81469">
    <property type="entry name" value="Bacterial aa3 type cytochrome c oxidase subunit IV"/>
    <property type="match status" value="1"/>
</dbReference>
<organism evidence="3 4">
    <name type="scientific">Methylocystis parvus</name>
    <dbReference type="NCBI Taxonomy" id="134"/>
    <lineage>
        <taxon>Bacteria</taxon>
        <taxon>Pseudomonadati</taxon>
        <taxon>Pseudomonadota</taxon>
        <taxon>Alphaproteobacteria</taxon>
        <taxon>Hyphomicrobiales</taxon>
        <taxon>Methylocystaceae</taxon>
        <taxon>Methylocystis</taxon>
    </lineage>
</organism>
<keyword evidence="1" id="KW-0812">Transmembrane</keyword>
<dbReference type="RefSeq" id="WP_016919953.1">
    <property type="nucleotide sequence ID" value="NZ_CP044331.1"/>
</dbReference>
<evidence type="ECO:0000313" key="4">
    <source>
        <dbReference type="Proteomes" id="UP000422569"/>
    </source>
</evidence>
<keyword evidence="4" id="KW-1185">Reference proteome</keyword>
<reference evidence="3 4" key="1">
    <citation type="submission" date="2019-09" db="EMBL/GenBank/DDBJ databases">
        <title>Isolation and complete genome sequencing of Methylocystis species.</title>
        <authorList>
            <person name="Rumah B.L."/>
            <person name="Stead C.E."/>
            <person name="Stevens B.C."/>
            <person name="Minton N.P."/>
            <person name="Grosse-Honebrink A."/>
            <person name="Zhang Y."/>
        </authorList>
    </citation>
    <scope>NUCLEOTIDE SEQUENCE [LARGE SCALE GENOMIC DNA]</scope>
    <source>
        <strain evidence="3 4">BRCS2</strain>
    </source>
</reference>
<gene>
    <name evidence="3" type="ORF">F7D14_04915</name>
</gene>
<sequence>MASDRGSASTDADWAEHEKTYNGFLWLLKFSAAGSAITLLALYLLFAR</sequence>
<feature type="transmembrane region" description="Helical" evidence="1">
    <location>
        <begin position="24"/>
        <end position="46"/>
    </location>
</feature>
<evidence type="ECO:0000259" key="2">
    <source>
        <dbReference type="Pfam" id="PF07835"/>
    </source>
</evidence>
<protein>
    <submittedName>
        <fullName evidence="3">Aa3-type cytochrome c oxidase subunit IV</fullName>
    </submittedName>
</protein>
<keyword evidence="1" id="KW-0472">Membrane</keyword>
<dbReference type="Proteomes" id="UP000422569">
    <property type="component" value="Chromosome"/>
</dbReference>
<accession>A0A6B8M536</accession>